<dbReference type="Proteomes" id="UP000677054">
    <property type="component" value="Unassembled WGS sequence"/>
</dbReference>
<dbReference type="GO" id="GO:0003725">
    <property type="term" value="F:double-stranded RNA binding"/>
    <property type="evidence" value="ECO:0007669"/>
    <property type="project" value="InterPro"/>
</dbReference>
<dbReference type="InterPro" id="IPR014001">
    <property type="entry name" value="Helicase_ATP-bd"/>
</dbReference>
<keyword evidence="9" id="KW-0539">Nucleus</keyword>
<keyword evidence="4" id="KW-0677">Repeat</keyword>
<feature type="non-terminal residue" evidence="14">
    <location>
        <position position="1"/>
    </location>
</feature>
<dbReference type="InterPro" id="IPR011545">
    <property type="entry name" value="DEAD/DEAH_box_helicase_dom"/>
</dbReference>
<dbReference type="InterPro" id="IPR014720">
    <property type="entry name" value="dsRBD_dom"/>
</dbReference>
<keyword evidence="8" id="KW-0067">ATP-binding</keyword>
<dbReference type="InterPro" id="IPR001650">
    <property type="entry name" value="Helicase_C-like"/>
</dbReference>
<accession>A0A7R9A801</accession>
<evidence type="ECO:0000256" key="1">
    <source>
        <dbReference type="ARBA" id="ARBA00004123"/>
    </source>
</evidence>
<dbReference type="PANTHER" id="PTHR18934">
    <property type="entry name" value="ATP-DEPENDENT RNA HELICASE"/>
    <property type="match status" value="1"/>
</dbReference>
<evidence type="ECO:0000256" key="4">
    <source>
        <dbReference type="ARBA" id="ARBA00022737"/>
    </source>
</evidence>
<dbReference type="SMART" id="SM00358">
    <property type="entry name" value="DSRM"/>
    <property type="match status" value="2"/>
</dbReference>
<dbReference type="InterPro" id="IPR044446">
    <property type="entry name" value="DHX9_DSRM_2"/>
</dbReference>
<dbReference type="PROSITE" id="PS51192">
    <property type="entry name" value="HELICASE_ATP_BIND_1"/>
    <property type="match status" value="1"/>
</dbReference>
<name>A0A7R9A801_9CRUS</name>
<dbReference type="Gene3D" id="1.20.120.1080">
    <property type="match status" value="1"/>
</dbReference>
<dbReference type="EMBL" id="CAJPEV010002151">
    <property type="protein sequence ID" value="CAG0895870.1"/>
    <property type="molecule type" value="Genomic_DNA"/>
</dbReference>
<dbReference type="CDD" id="cd18791">
    <property type="entry name" value="SF2_C_RHA"/>
    <property type="match status" value="1"/>
</dbReference>
<dbReference type="GO" id="GO:0040029">
    <property type="term" value="P:epigenetic regulation of gene expression"/>
    <property type="evidence" value="ECO:0007669"/>
    <property type="project" value="UniProtKB-ARBA"/>
</dbReference>
<proteinExistence type="inferred from homology"/>
<dbReference type="GO" id="GO:0045944">
    <property type="term" value="P:positive regulation of transcription by RNA polymerase II"/>
    <property type="evidence" value="ECO:0007669"/>
    <property type="project" value="TreeGrafter"/>
</dbReference>
<dbReference type="InterPro" id="IPR044445">
    <property type="entry name" value="DHX9_DSRM_1"/>
</dbReference>
<dbReference type="GO" id="GO:0043138">
    <property type="term" value="F:3'-5' DNA helicase activity"/>
    <property type="evidence" value="ECO:0007669"/>
    <property type="project" value="TreeGrafter"/>
</dbReference>
<feature type="domain" description="DRBM" evidence="11">
    <location>
        <begin position="113"/>
        <end position="185"/>
    </location>
</feature>
<dbReference type="FunFam" id="3.30.160.20:FF:000028">
    <property type="entry name" value="ATP-dependent RNA helicase A"/>
    <property type="match status" value="1"/>
</dbReference>
<dbReference type="SMART" id="SM00490">
    <property type="entry name" value="HELICc"/>
    <property type="match status" value="1"/>
</dbReference>
<reference evidence="14" key="1">
    <citation type="submission" date="2020-11" db="EMBL/GenBank/DDBJ databases">
        <authorList>
            <person name="Tran Van P."/>
        </authorList>
    </citation>
    <scope>NUCLEOTIDE SEQUENCE</scope>
</reference>
<dbReference type="InterPro" id="IPR027417">
    <property type="entry name" value="P-loop_NTPase"/>
</dbReference>
<keyword evidence="5" id="KW-0547">Nucleotide-binding</keyword>
<evidence type="ECO:0000259" key="13">
    <source>
        <dbReference type="PROSITE" id="PS51194"/>
    </source>
</evidence>
<dbReference type="Gene3D" id="3.40.50.300">
    <property type="entry name" value="P-loop containing nucleotide triphosphate hydrolases"/>
    <property type="match status" value="2"/>
</dbReference>
<sequence length="1095" mass="122828">MRSSFDKMGEETSAVKSFLYAWLGKQKIVPSYDVRPTGPKNRQRFLCELRVEGYPYVACGNSTNKKDAQSNAARDFLQYLIRAGKLSPSEVPGGDAEDVDINASIHGNWTVENAKSKLHQFLQTRKIHADYKYHVMGPDHNKSFAAEMSFYVKELGRDVYARETGSNKQSASKSCALSIVRQLYHLNVLEAFTGTLASSKKKEANQIPPYNLAIAPDLVSQIESVLQDVDLKPIDVPKELVEPFSIVTDTRLADFEASSHPSPAGIVSWSPPMPNWNPWTGCNIDEGPLAHASMTQIAADLREGFQDLQKMDTHYQEMRLDREKLPVFAMKQQVLDIIYNNPVVLIKGHTGCGKTTQIPQYIMDDHLLSEQGSHCSIFVTQPRRISAVSVADRVATERSEQLGVSVGYSVRFESCLPRPYGSILYCTIGVLLRKLENGLRGVSHVIVDEIHERDLNTDFILVVLRDMVQAYPDLRIVLMSATVDTKLFSEYFGNCPILEIPGTSYPVQEYFLEDCIHLTSFQPPIDGRKRKSGKDKEGDEETLDEENLNLACGDQYSPATKAAMGGLSEKDISFELVEALLKYIRDLNVDGAVLIFLPGWNVIFAMMRHFNQHPVFGGSAFQILPLHSQIPREDQRRVFEPVPPGVTKIILSTNIAETSVTINDVVFVIDICKAKMKLFTSHNNMTNYATVWASKSNLEQRKGRAGRVRPGFCFRLCSRARFAKLEEHMTPEIFRTPLHEIGLAIKLLRLGGIGTFLSKAMQPPPIDAVIEAEVTLREMRALDKNDELTPLGRILARLPIEPRLGKMTILGCMFGIGDAMCTVAAHSSTFPDIFLMEVGQRRLTYRQKAFAGTRCSDHLCLLNAFQAWEDARQGGEEAEVRFCESKGLALPTLRVTWEAKNQLRELLTQCGFPEECVCEQVYNFQGPDNKLDLVVALLVMGHYPNICYHKEKRKVLTTDSSSALVNKSSVNCSNFEISFPFPFFVFGEKLRTRAVSCKQMTMCTPLHLLLFGCRKVEVMPDFTIRLDNWNSEMDVRHAALVVSLRPVLESLVVSAATAPEQISEPSHQENKAINVIRQLCKLNAGRHEMEPVTLT</sequence>
<dbReference type="PROSITE" id="PS50137">
    <property type="entry name" value="DS_RBD"/>
    <property type="match status" value="2"/>
</dbReference>
<dbReference type="PANTHER" id="PTHR18934:SF119">
    <property type="entry name" value="ATP-DEPENDENT RNA HELICASE A"/>
    <property type="match status" value="1"/>
</dbReference>
<dbReference type="PROSITE" id="PS00690">
    <property type="entry name" value="DEAH_ATP_HELICASE"/>
    <property type="match status" value="1"/>
</dbReference>
<dbReference type="GO" id="GO:1990904">
    <property type="term" value="C:ribonucleoprotein complex"/>
    <property type="evidence" value="ECO:0007669"/>
    <property type="project" value="TreeGrafter"/>
</dbReference>
<evidence type="ECO:0000256" key="7">
    <source>
        <dbReference type="ARBA" id="ARBA00022806"/>
    </source>
</evidence>
<dbReference type="Pfam" id="PF00270">
    <property type="entry name" value="DEAD"/>
    <property type="match status" value="1"/>
</dbReference>
<dbReference type="SMART" id="SM00487">
    <property type="entry name" value="DEXDc"/>
    <property type="match status" value="1"/>
</dbReference>
<dbReference type="GO" id="GO:0016887">
    <property type="term" value="F:ATP hydrolysis activity"/>
    <property type="evidence" value="ECO:0007669"/>
    <property type="project" value="TreeGrafter"/>
</dbReference>
<comment type="similarity">
    <text evidence="2">Belongs to the DEAD box helicase family. DEAH subfamily.</text>
</comment>
<evidence type="ECO:0000256" key="5">
    <source>
        <dbReference type="ARBA" id="ARBA00022741"/>
    </source>
</evidence>
<dbReference type="Pfam" id="PF07717">
    <property type="entry name" value="OB_NTP_bind"/>
    <property type="match status" value="1"/>
</dbReference>
<dbReference type="FunFam" id="3.40.50.300:FF:000677">
    <property type="entry name" value="ATP-dependent RNA helicase A"/>
    <property type="match status" value="1"/>
</dbReference>
<dbReference type="Pfam" id="PF04408">
    <property type="entry name" value="WHD_HA2"/>
    <property type="match status" value="1"/>
</dbReference>
<evidence type="ECO:0000256" key="2">
    <source>
        <dbReference type="ARBA" id="ARBA00008792"/>
    </source>
</evidence>
<keyword evidence="10" id="KW-0694">RNA-binding</keyword>
<dbReference type="FunFam" id="3.40.50.300:FF:000284">
    <property type="entry name" value="probable ATP-dependent RNA helicase YTHDC2"/>
    <property type="match status" value="1"/>
</dbReference>
<organism evidence="14">
    <name type="scientific">Darwinula stevensoni</name>
    <dbReference type="NCBI Taxonomy" id="69355"/>
    <lineage>
        <taxon>Eukaryota</taxon>
        <taxon>Metazoa</taxon>
        <taxon>Ecdysozoa</taxon>
        <taxon>Arthropoda</taxon>
        <taxon>Crustacea</taxon>
        <taxon>Oligostraca</taxon>
        <taxon>Ostracoda</taxon>
        <taxon>Podocopa</taxon>
        <taxon>Podocopida</taxon>
        <taxon>Darwinulocopina</taxon>
        <taxon>Darwinuloidea</taxon>
        <taxon>Darwinulidae</taxon>
        <taxon>Darwinula</taxon>
    </lineage>
</organism>
<dbReference type="Pfam" id="PF00271">
    <property type="entry name" value="Helicase_C"/>
    <property type="match status" value="1"/>
</dbReference>
<dbReference type="CDD" id="cd19854">
    <property type="entry name" value="DSRM_DHX9_rpt1"/>
    <property type="match status" value="1"/>
</dbReference>
<comment type="subcellular location">
    <subcellularLocation>
        <location evidence="1">Nucleus</location>
    </subcellularLocation>
</comment>
<dbReference type="EC" id="3.6.4.13" evidence="3"/>
<dbReference type="InterPro" id="IPR011709">
    <property type="entry name" value="DEAD-box_helicase_OB_fold"/>
</dbReference>
<evidence type="ECO:0000256" key="9">
    <source>
        <dbReference type="ARBA" id="ARBA00023242"/>
    </source>
</evidence>
<protein>
    <recommendedName>
        <fullName evidence="3">RNA helicase</fullName>
        <ecNumber evidence="3">3.6.4.13</ecNumber>
    </recommendedName>
</protein>
<dbReference type="Pfam" id="PF21010">
    <property type="entry name" value="HA2_C"/>
    <property type="match status" value="1"/>
</dbReference>
<evidence type="ECO:0000256" key="8">
    <source>
        <dbReference type="ARBA" id="ARBA00022840"/>
    </source>
</evidence>
<dbReference type="CDD" id="cd19855">
    <property type="entry name" value="DSRM_DHX9_rpt2"/>
    <property type="match status" value="1"/>
</dbReference>
<evidence type="ECO:0000259" key="11">
    <source>
        <dbReference type="PROSITE" id="PS50137"/>
    </source>
</evidence>
<dbReference type="SUPFAM" id="SSF54768">
    <property type="entry name" value="dsRNA-binding domain-like"/>
    <property type="match status" value="2"/>
</dbReference>
<evidence type="ECO:0000256" key="3">
    <source>
        <dbReference type="ARBA" id="ARBA00012552"/>
    </source>
</evidence>
<dbReference type="OrthoDB" id="5600252at2759"/>
<dbReference type="GO" id="GO:0003724">
    <property type="term" value="F:RNA helicase activity"/>
    <property type="evidence" value="ECO:0007669"/>
    <property type="project" value="UniProtKB-EC"/>
</dbReference>
<dbReference type="InterPro" id="IPR048333">
    <property type="entry name" value="HA2_WH"/>
</dbReference>
<dbReference type="GO" id="GO:0005524">
    <property type="term" value="F:ATP binding"/>
    <property type="evidence" value="ECO:0007669"/>
    <property type="project" value="UniProtKB-KW"/>
</dbReference>
<dbReference type="PROSITE" id="PS51194">
    <property type="entry name" value="HELICASE_CTER"/>
    <property type="match status" value="1"/>
</dbReference>
<evidence type="ECO:0000313" key="15">
    <source>
        <dbReference type="Proteomes" id="UP000677054"/>
    </source>
</evidence>
<feature type="domain" description="Helicase C-terminal" evidence="13">
    <location>
        <begin position="576"/>
        <end position="749"/>
    </location>
</feature>
<dbReference type="SMART" id="SM00847">
    <property type="entry name" value="HA2"/>
    <property type="match status" value="1"/>
</dbReference>
<feature type="domain" description="DRBM" evidence="11">
    <location>
        <begin position="14"/>
        <end position="82"/>
    </location>
</feature>
<evidence type="ECO:0000259" key="12">
    <source>
        <dbReference type="PROSITE" id="PS51192"/>
    </source>
</evidence>
<dbReference type="EMBL" id="LR901668">
    <property type="protein sequence ID" value="CAD7249128.1"/>
    <property type="molecule type" value="Genomic_DNA"/>
</dbReference>
<keyword evidence="6" id="KW-0378">Hydrolase</keyword>
<keyword evidence="7" id="KW-0347">Helicase</keyword>
<dbReference type="GO" id="GO:0005730">
    <property type="term" value="C:nucleolus"/>
    <property type="evidence" value="ECO:0007669"/>
    <property type="project" value="TreeGrafter"/>
</dbReference>
<evidence type="ECO:0000256" key="10">
    <source>
        <dbReference type="PROSITE-ProRule" id="PRU00266"/>
    </source>
</evidence>
<dbReference type="FunFam" id="3.30.160.20:FF:000026">
    <property type="entry name" value="ATP-dependent RNA helicase A"/>
    <property type="match status" value="1"/>
</dbReference>
<evidence type="ECO:0000313" key="14">
    <source>
        <dbReference type="EMBL" id="CAD7249128.1"/>
    </source>
</evidence>
<feature type="domain" description="Helicase ATP-binding" evidence="12">
    <location>
        <begin position="335"/>
        <end position="501"/>
    </location>
</feature>
<dbReference type="Pfam" id="PF00035">
    <property type="entry name" value="dsrm"/>
    <property type="match status" value="2"/>
</dbReference>
<gene>
    <name evidence="14" type="ORF">DSTB1V02_LOCUS8929</name>
</gene>
<dbReference type="SUPFAM" id="SSF52540">
    <property type="entry name" value="P-loop containing nucleoside triphosphate hydrolases"/>
    <property type="match status" value="1"/>
</dbReference>
<dbReference type="GO" id="GO:0050684">
    <property type="term" value="P:regulation of mRNA processing"/>
    <property type="evidence" value="ECO:0007669"/>
    <property type="project" value="TreeGrafter"/>
</dbReference>
<dbReference type="InterPro" id="IPR002464">
    <property type="entry name" value="DNA/RNA_helicase_DEAH_CS"/>
</dbReference>
<evidence type="ECO:0000256" key="6">
    <source>
        <dbReference type="ARBA" id="ARBA00022801"/>
    </source>
</evidence>
<dbReference type="InterPro" id="IPR007502">
    <property type="entry name" value="Helicase-assoc_dom"/>
</dbReference>
<dbReference type="Gene3D" id="3.30.160.20">
    <property type="match status" value="2"/>
</dbReference>
<keyword evidence="15" id="KW-1185">Reference proteome</keyword>
<dbReference type="AlphaFoldDB" id="A0A7R9A801"/>